<comment type="caution">
    <text evidence="2">The sequence shown here is derived from an EMBL/GenBank/DDBJ whole genome shotgun (WGS) entry which is preliminary data.</text>
</comment>
<proteinExistence type="predicted"/>
<gene>
    <name evidence="2" type="ORF">GCM10010361_20130</name>
</gene>
<keyword evidence="3" id="KW-1185">Reference proteome</keyword>
<evidence type="ECO:0000256" key="1">
    <source>
        <dbReference type="SAM" id="Coils"/>
    </source>
</evidence>
<reference evidence="3" key="1">
    <citation type="journal article" date="2019" name="Int. J. Syst. Evol. Microbiol.">
        <title>The Global Catalogue of Microorganisms (GCM) 10K type strain sequencing project: providing services to taxonomists for standard genome sequencing and annotation.</title>
        <authorList>
            <consortium name="The Broad Institute Genomics Platform"/>
            <consortium name="The Broad Institute Genome Sequencing Center for Infectious Disease"/>
            <person name="Wu L."/>
            <person name="Ma J."/>
        </authorList>
    </citation>
    <scope>NUCLEOTIDE SEQUENCE [LARGE SCALE GENOMIC DNA]</scope>
    <source>
        <strain evidence="3">JCM 4805</strain>
    </source>
</reference>
<evidence type="ECO:0000313" key="3">
    <source>
        <dbReference type="Proteomes" id="UP001500909"/>
    </source>
</evidence>
<keyword evidence="1" id="KW-0175">Coiled coil</keyword>
<dbReference type="Proteomes" id="UP001500909">
    <property type="component" value="Unassembled WGS sequence"/>
</dbReference>
<organism evidence="2 3">
    <name type="scientific">Streptomyces olivaceiscleroticus</name>
    <dbReference type="NCBI Taxonomy" id="68245"/>
    <lineage>
        <taxon>Bacteria</taxon>
        <taxon>Bacillati</taxon>
        <taxon>Actinomycetota</taxon>
        <taxon>Actinomycetes</taxon>
        <taxon>Kitasatosporales</taxon>
        <taxon>Streptomycetaceae</taxon>
        <taxon>Streptomyces</taxon>
    </lineage>
</organism>
<dbReference type="RefSeq" id="WP_346094627.1">
    <property type="nucleotide sequence ID" value="NZ_BAAABY010000014.1"/>
</dbReference>
<accession>A0ABP3JK73</accession>
<dbReference type="EMBL" id="BAAABY010000014">
    <property type="protein sequence ID" value="GAA0456071.1"/>
    <property type="molecule type" value="Genomic_DNA"/>
</dbReference>
<feature type="coiled-coil region" evidence="1">
    <location>
        <begin position="2"/>
        <end position="32"/>
    </location>
</feature>
<evidence type="ECO:0000313" key="2">
    <source>
        <dbReference type="EMBL" id="GAA0456071.1"/>
    </source>
</evidence>
<sequence length="226" mass="24400">MTDDIEERTEDIEEIIEEIEEQQADVAGLLLDHVYAPLVGERHVRGVLPVPPAAGAVRVVVGGRGEADPGRLTAYEVALRSGDELLTPHDVVGVLRAVHAGTRSHGYERVGMVMGMPLIRVDPAAVEAGPFTVDDWARTLLRCLAQPSAEERPAVRLRGFLFRGRDRLRLYLDGADVPGVTAADVQPGGALTALLAVLPSMLDEEWRTSADAGDPHCARVVDLTDY</sequence>
<protein>
    <submittedName>
        <fullName evidence="2">Uncharacterized protein</fullName>
    </submittedName>
</protein>
<name>A0ABP3JK73_9ACTN</name>